<dbReference type="EMBL" id="OE003628">
    <property type="protein sequence ID" value="CAD7460352.1"/>
    <property type="molecule type" value="Genomic_DNA"/>
</dbReference>
<sequence>MLVKLFSRYKKLLMK</sequence>
<protein>
    <submittedName>
        <fullName evidence="1">Uncharacterized protein</fullName>
    </submittedName>
</protein>
<accession>A0A7R9ILD3</accession>
<gene>
    <name evidence="1" type="ORF">TTEB3V08_LOCUS8284</name>
</gene>
<organism evidence="1">
    <name type="scientific">Timema tahoe</name>
    <dbReference type="NCBI Taxonomy" id="61484"/>
    <lineage>
        <taxon>Eukaryota</taxon>
        <taxon>Metazoa</taxon>
        <taxon>Ecdysozoa</taxon>
        <taxon>Arthropoda</taxon>
        <taxon>Hexapoda</taxon>
        <taxon>Insecta</taxon>
        <taxon>Pterygota</taxon>
        <taxon>Neoptera</taxon>
        <taxon>Polyneoptera</taxon>
        <taxon>Phasmatodea</taxon>
        <taxon>Timematodea</taxon>
        <taxon>Timematoidea</taxon>
        <taxon>Timematidae</taxon>
        <taxon>Timema</taxon>
    </lineage>
</organism>
<evidence type="ECO:0000313" key="1">
    <source>
        <dbReference type="EMBL" id="CAD7460352.1"/>
    </source>
</evidence>
<name>A0A7R9ILD3_9NEOP</name>
<proteinExistence type="predicted"/>
<reference evidence="1" key="1">
    <citation type="submission" date="2020-11" db="EMBL/GenBank/DDBJ databases">
        <authorList>
            <person name="Tran Van P."/>
        </authorList>
    </citation>
    <scope>NUCLEOTIDE SEQUENCE</scope>
</reference>